<dbReference type="FunFam" id="3.30.70.1150:FF:000001">
    <property type="entry name" value="Acetolactate synthase small subunit"/>
    <property type="match status" value="1"/>
</dbReference>
<evidence type="ECO:0000313" key="11">
    <source>
        <dbReference type="Proteomes" id="UP000005435"/>
    </source>
</evidence>
<dbReference type="STRING" id="720554.Clocl_4143"/>
<evidence type="ECO:0000256" key="3">
    <source>
        <dbReference type="ARBA" id="ARBA00006341"/>
    </source>
</evidence>
<evidence type="ECO:0000256" key="6">
    <source>
        <dbReference type="ARBA" id="ARBA00023304"/>
    </source>
</evidence>
<gene>
    <name evidence="10" type="ordered locus">Clocl_4143</name>
</gene>
<evidence type="ECO:0000256" key="1">
    <source>
        <dbReference type="ARBA" id="ARBA00004974"/>
    </source>
</evidence>
<dbReference type="GO" id="GO:0009099">
    <property type="term" value="P:L-valine biosynthetic process"/>
    <property type="evidence" value="ECO:0007669"/>
    <property type="project" value="UniProtKB-UniRule"/>
</dbReference>
<dbReference type="RefSeq" id="WP_014257070.1">
    <property type="nucleotide sequence ID" value="NC_016627.1"/>
</dbReference>
<dbReference type="InterPro" id="IPR045865">
    <property type="entry name" value="ACT-like_dom_sf"/>
</dbReference>
<dbReference type="NCBIfam" id="TIGR00119">
    <property type="entry name" value="acolac_sm"/>
    <property type="match status" value="1"/>
</dbReference>
<dbReference type="OrthoDB" id="9787365at2"/>
<reference evidence="11" key="1">
    <citation type="submission" date="2011-12" db="EMBL/GenBank/DDBJ databases">
        <title>Complete sequence of Clostridium clariflavum DSM 19732.</title>
        <authorList>
            <consortium name="US DOE Joint Genome Institute"/>
            <person name="Lucas S."/>
            <person name="Han J."/>
            <person name="Lapidus A."/>
            <person name="Cheng J.-F."/>
            <person name="Goodwin L."/>
            <person name="Pitluck S."/>
            <person name="Peters L."/>
            <person name="Teshima H."/>
            <person name="Detter J.C."/>
            <person name="Han C."/>
            <person name="Tapia R."/>
            <person name="Land M."/>
            <person name="Hauser L."/>
            <person name="Kyrpides N."/>
            <person name="Ivanova N."/>
            <person name="Pagani I."/>
            <person name="Kitzmiller T."/>
            <person name="Lynd L."/>
            <person name="Izquierdo J."/>
            <person name="Woyke T."/>
        </authorList>
    </citation>
    <scope>NUCLEOTIDE SEQUENCE [LARGE SCALE GENOMIC DNA]</scope>
    <source>
        <strain evidence="11">DSM 19732 / NBRC 101661 / EBR45</strain>
    </source>
</reference>
<dbReference type="UniPathway" id="UPA00049">
    <property type="reaction ID" value="UER00059"/>
</dbReference>
<dbReference type="InterPro" id="IPR027271">
    <property type="entry name" value="Acetolactate_synth/TF_NikR_C"/>
</dbReference>
<feature type="domain" description="ACT" evidence="9">
    <location>
        <begin position="5"/>
        <end position="79"/>
    </location>
</feature>
<dbReference type="KEGG" id="ccl:Clocl_4143"/>
<comment type="pathway">
    <text evidence="1 8">Amino-acid biosynthesis; L-isoleucine biosynthesis; L-isoleucine from 2-oxobutanoate: step 1/4.</text>
</comment>
<protein>
    <recommendedName>
        <fullName evidence="8">Acetolactate synthase small subunit</fullName>
        <shortName evidence="8">AHAS</shortName>
        <shortName evidence="8">ALS</shortName>
        <ecNumber evidence="8">2.2.1.6</ecNumber>
    </recommendedName>
    <alternativeName>
        <fullName evidence="8">Acetohydroxy-acid synthase small subunit</fullName>
    </alternativeName>
</protein>
<dbReference type="GO" id="GO:1990610">
    <property type="term" value="F:acetolactate synthase regulator activity"/>
    <property type="evidence" value="ECO:0007669"/>
    <property type="project" value="UniProtKB-UniRule"/>
</dbReference>
<sequence>MGKHTLSVLVENQPGVLSRVAGLFSRRGFNIDSLAVGVTEDPEVSRITIVVNGDEYVVEQVSKQLNKLIDVIKIKKLDKSDSVSRELALIKVNADASTRSEIIQIVEIFRANIVDVSKDTLTIEISGDTDKVTALENMLRQFGIKEIVRTGTIAIERGNKYIKAKNNDKE</sequence>
<evidence type="ECO:0000256" key="7">
    <source>
        <dbReference type="ARBA" id="ARBA00048670"/>
    </source>
</evidence>
<dbReference type="HOGENOM" id="CLU_055003_1_3_9"/>
<dbReference type="InterPro" id="IPR019455">
    <property type="entry name" value="Acetolactate_synth_ssu_C"/>
</dbReference>
<dbReference type="NCBIfam" id="NF008864">
    <property type="entry name" value="PRK11895.1"/>
    <property type="match status" value="1"/>
</dbReference>
<dbReference type="PANTHER" id="PTHR30239">
    <property type="entry name" value="ACETOLACTATE SYNTHASE SMALL SUBUNIT"/>
    <property type="match status" value="1"/>
</dbReference>
<dbReference type="PANTHER" id="PTHR30239:SF0">
    <property type="entry name" value="ACETOLACTATE SYNTHASE SMALL SUBUNIT 1, CHLOROPLASTIC"/>
    <property type="match status" value="1"/>
</dbReference>
<dbReference type="GO" id="GO:0003984">
    <property type="term" value="F:acetolactate synthase activity"/>
    <property type="evidence" value="ECO:0007669"/>
    <property type="project" value="UniProtKB-UniRule"/>
</dbReference>
<keyword evidence="11" id="KW-1185">Reference proteome</keyword>
<organism evidence="10 11">
    <name type="scientific">Acetivibrio clariflavus (strain DSM 19732 / NBRC 101661 / EBR45)</name>
    <name type="common">Clostridium clariflavum</name>
    <dbReference type="NCBI Taxonomy" id="720554"/>
    <lineage>
        <taxon>Bacteria</taxon>
        <taxon>Bacillati</taxon>
        <taxon>Bacillota</taxon>
        <taxon>Clostridia</taxon>
        <taxon>Eubacteriales</taxon>
        <taxon>Oscillospiraceae</taxon>
        <taxon>Acetivibrio</taxon>
    </lineage>
</organism>
<dbReference type="InterPro" id="IPR004789">
    <property type="entry name" value="Acetalactate_synth_ssu"/>
</dbReference>
<evidence type="ECO:0000259" key="9">
    <source>
        <dbReference type="PROSITE" id="PS51671"/>
    </source>
</evidence>
<accession>G8LTR4</accession>
<dbReference type="Pfam" id="PF10369">
    <property type="entry name" value="ALS_ss_C"/>
    <property type="match status" value="1"/>
</dbReference>
<dbReference type="InterPro" id="IPR054480">
    <property type="entry name" value="AHAS_small-like_ACT"/>
</dbReference>
<dbReference type="SUPFAM" id="SSF55021">
    <property type="entry name" value="ACT-like"/>
    <property type="match status" value="2"/>
</dbReference>
<dbReference type="Pfam" id="PF22629">
    <property type="entry name" value="ACT_AHAS_ss"/>
    <property type="match status" value="1"/>
</dbReference>
<evidence type="ECO:0000256" key="5">
    <source>
        <dbReference type="ARBA" id="ARBA00022605"/>
    </source>
</evidence>
<dbReference type="UniPathway" id="UPA00047">
    <property type="reaction ID" value="UER00055"/>
</dbReference>
<dbReference type="InterPro" id="IPR002912">
    <property type="entry name" value="ACT_dom"/>
</dbReference>
<dbReference type="Gene3D" id="3.30.70.260">
    <property type="match status" value="1"/>
</dbReference>
<dbReference type="AlphaFoldDB" id="G8LTR4"/>
<comment type="function">
    <text evidence="8">Catalyzes the conversion of 2 pyruvate molecules into acetolactate in the first common step of the biosynthetic pathway of the branched-amino acids such as leucine, isoleucine, and valine.</text>
</comment>
<evidence type="ECO:0000313" key="10">
    <source>
        <dbReference type="EMBL" id="AEV70574.1"/>
    </source>
</evidence>
<evidence type="ECO:0000256" key="8">
    <source>
        <dbReference type="RuleBase" id="RU368092"/>
    </source>
</evidence>
<dbReference type="Gene3D" id="3.30.70.1150">
    <property type="entry name" value="ACT-like. Chain A, domain 2"/>
    <property type="match status" value="1"/>
</dbReference>
<dbReference type="GO" id="GO:0005829">
    <property type="term" value="C:cytosol"/>
    <property type="evidence" value="ECO:0007669"/>
    <property type="project" value="TreeGrafter"/>
</dbReference>
<dbReference type="PROSITE" id="PS51671">
    <property type="entry name" value="ACT"/>
    <property type="match status" value="1"/>
</dbReference>
<name>G8LTR4_ACECE</name>
<dbReference type="EMBL" id="CP003065">
    <property type="protein sequence ID" value="AEV70574.1"/>
    <property type="molecule type" value="Genomic_DNA"/>
</dbReference>
<keyword evidence="8 10" id="KW-0808">Transferase</keyword>
<dbReference type="Proteomes" id="UP000005435">
    <property type="component" value="Chromosome"/>
</dbReference>
<proteinExistence type="inferred from homology"/>
<keyword evidence="5 8" id="KW-0028">Amino-acid biosynthesis</keyword>
<evidence type="ECO:0000256" key="2">
    <source>
        <dbReference type="ARBA" id="ARBA00005025"/>
    </source>
</evidence>
<dbReference type="GO" id="GO:0009097">
    <property type="term" value="P:isoleucine biosynthetic process"/>
    <property type="evidence" value="ECO:0007669"/>
    <property type="project" value="UniProtKB-UniRule"/>
</dbReference>
<keyword evidence="6 8" id="KW-0100">Branched-chain amino acid biosynthesis</keyword>
<dbReference type="CDD" id="cd04878">
    <property type="entry name" value="ACT_AHAS"/>
    <property type="match status" value="1"/>
</dbReference>
<dbReference type="InterPro" id="IPR039557">
    <property type="entry name" value="AHAS_ACT"/>
</dbReference>
<comment type="similarity">
    <text evidence="3 8">Belongs to the acetolactate synthase small subunit family.</text>
</comment>
<dbReference type="EC" id="2.2.1.6" evidence="8"/>
<dbReference type="eggNOG" id="COG0440">
    <property type="taxonomic scope" value="Bacteria"/>
</dbReference>
<evidence type="ECO:0000256" key="4">
    <source>
        <dbReference type="ARBA" id="ARBA00011744"/>
    </source>
</evidence>
<reference evidence="10 11" key="2">
    <citation type="journal article" date="2012" name="Stand. Genomic Sci.">
        <title>Complete Genome Sequence of Clostridium clariflavum DSM 19732.</title>
        <authorList>
            <person name="Izquierdo J.A."/>
            <person name="Goodwin L."/>
            <person name="Davenport K.W."/>
            <person name="Teshima H."/>
            <person name="Bruce D."/>
            <person name="Detter C."/>
            <person name="Tapia R."/>
            <person name="Han S."/>
            <person name="Land M."/>
            <person name="Hauser L."/>
            <person name="Jeffries C.D."/>
            <person name="Han J."/>
            <person name="Pitluck S."/>
            <person name="Nolan M."/>
            <person name="Chen A."/>
            <person name="Huntemann M."/>
            <person name="Mavromatis K."/>
            <person name="Mikhailova N."/>
            <person name="Liolios K."/>
            <person name="Woyke T."/>
            <person name="Lynd L.R."/>
        </authorList>
    </citation>
    <scope>NUCLEOTIDE SEQUENCE [LARGE SCALE GENOMIC DNA]</scope>
    <source>
        <strain evidence="11">DSM 19732 / NBRC 101661 / EBR45</strain>
    </source>
</reference>
<comment type="pathway">
    <text evidence="2 8">Amino-acid biosynthesis; L-valine biosynthesis; L-valine from pyruvate: step 1/4.</text>
</comment>
<dbReference type="FunFam" id="3.30.70.260:FF:000001">
    <property type="entry name" value="Acetolactate synthase, small subunit"/>
    <property type="match status" value="1"/>
</dbReference>
<comment type="catalytic activity">
    <reaction evidence="7 8">
        <text>2 pyruvate + H(+) = (2S)-2-acetolactate + CO2</text>
        <dbReference type="Rhea" id="RHEA:25249"/>
        <dbReference type="ChEBI" id="CHEBI:15361"/>
        <dbReference type="ChEBI" id="CHEBI:15378"/>
        <dbReference type="ChEBI" id="CHEBI:16526"/>
        <dbReference type="ChEBI" id="CHEBI:58476"/>
        <dbReference type="EC" id="2.2.1.6"/>
    </reaction>
</comment>
<comment type="subunit">
    <text evidence="4 8">Dimer of large and small chains.</text>
</comment>